<keyword evidence="2" id="KW-0812">Transmembrane</keyword>
<feature type="transmembrane region" description="Helical" evidence="2">
    <location>
        <begin position="336"/>
        <end position="357"/>
    </location>
</feature>
<evidence type="ECO:0000256" key="1">
    <source>
        <dbReference type="SAM" id="MobiDB-lite"/>
    </source>
</evidence>
<feature type="transmembrane region" description="Helical" evidence="2">
    <location>
        <begin position="75"/>
        <end position="97"/>
    </location>
</feature>
<feature type="transmembrane region" description="Helical" evidence="2">
    <location>
        <begin position="233"/>
        <end position="254"/>
    </location>
</feature>
<dbReference type="EMBL" id="CP001706">
    <property type="protein sequence ID" value="ACV08339.1"/>
    <property type="molecule type" value="Genomic_DNA"/>
</dbReference>
<feature type="transmembrane region" description="Helical" evidence="2">
    <location>
        <begin position="160"/>
        <end position="178"/>
    </location>
</feature>
<dbReference type="Pfam" id="PF19877">
    <property type="entry name" value="DUF6350"/>
    <property type="match status" value="1"/>
</dbReference>
<evidence type="ECO:0000256" key="2">
    <source>
        <dbReference type="SAM" id="Phobius"/>
    </source>
</evidence>
<feature type="transmembrane region" description="Helical" evidence="2">
    <location>
        <begin position="406"/>
        <end position="427"/>
    </location>
</feature>
<dbReference type="RefSeq" id="WP_015770967.1">
    <property type="nucleotide sequence ID" value="NC_013174.1"/>
</dbReference>
<dbReference type="AlphaFoldDB" id="C7R1C4"/>
<proteinExistence type="predicted"/>
<accession>C7R1C4</accession>
<protein>
    <submittedName>
        <fullName evidence="3">Uncharacterized protein</fullName>
    </submittedName>
</protein>
<feature type="region of interest" description="Disordered" evidence="1">
    <location>
        <begin position="1"/>
        <end position="58"/>
    </location>
</feature>
<sequence>MTTPRRYTSRPHKTGDVTGDNSVPTSDTRRPAPTQQKRSLNSRKTTTSTHHADTRHADQQQTDLWRSLLAGVQSYLFTVLLVVIPVVATVTISTTLLDQDAQIGSAIHSGFMVWLLAHGHHATIADATLSLIPWGLTIVMMLAARASARRTATPQWRSGVVYTATYSMLMVITAIIVGVPGTGWLRSLVLTLVFALGTWLWGVHKPGQPVILPTQFVQTVRAIPWWVRHAVRTGTIVTTGLMILGAVVTCVWLYTSRDAMAQILGQWTLDAPSGIALGVTQALYVPTVIVWATAWSVGGAFTLGSHTHFSFHHVAGGPVPALPMLGATPTEPASTLTVWLLAFIVLVWSAVVGWNAVSRLKSARWSTVVAMPILASGTAMVLLAALSLMTAGSIGPGVLARVGVDLVPTALAAAVLLVPAHFLGGLLGSRLVRRHITAWGRSMRGRRQQDAPSPEDHVAS</sequence>
<dbReference type="InterPro" id="IPR045931">
    <property type="entry name" value="DUF6350"/>
</dbReference>
<dbReference type="HOGENOM" id="CLU_594182_0_0_11"/>
<dbReference type="eggNOG" id="COG2311">
    <property type="taxonomic scope" value="Bacteria"/>
</dbReference>
<dbReference type="Proteomes" id="UP000000628">
    <property type="component" value="Chromosome"/>
</dbReference>
<feature type="compositionally biased region" description="Polar residues" evidence="1">
    <location>
        <begin position="33"/>
        <end position="49"/>
    </location>
</feature>
<feature type="transmembrane region" description="Helical" evidence="2">
    <location>
        <begin position="131"/>
        <end position="148"/>
    </location>
</feature>
<keyword evidence="4" id="KW-1185">Reference proteome</keyword>
<name>C7R1C4_JONDD</name>
<dbReference type="OrthoDB" id="3742900at2"/>
<feature type="transmembrane region" description="Helical" evidence="2">
    <location>
        <begin position="275"/>
        <end position="297"/>
    </location>
</feature>
<evidence type="ECO:0000313" key="3">
    <source>
        <dbReference type="EMBL" id="ACV08339.1"/>
    </source>
</evidence>
<dbReference type="STRING" id="471856.Jden_0675"/>
<keyword evidence="2" id="KW-0472">Membrane</keyword>
<organism evidence="3 4">
    <name type="scientific">Jonesia denitrificans (strain ATCC 14870 / DSM 20603 / BCRC 15368 / CIP 55.134 / JCM 11481 / NBRC 15587 / NCTC 10816 / Prevot 55134)</name>
    <name type="common">Listeria denitrificans</name>
    <dbReference type="NCBI Taxonomy" id="471856"/>
    <lineage>
        <taxon>Bacteria</taxon>
        <taxon>Bacillati</taxon>
        <taxon>Actinomycetota</taxon>
        <taxon>Actinomycetes</taxon>
        <taxon>Micrococcales</taxon>
        <taxon>Jonesiaceae</taxon>
        <taxon>Jonesia</taxon>
    </lineage>
</organism>
<keyword evidence="2" id="KW-1133">Transmembrane helix</keyword>
<feature type="transmembrane region" description="Helical" evidence="2">
    <location>
        <begin position="369"/>
        <end position="394"/>
    </location>
</feature>
<evidence type="ECO:0000313" key="4">
    <source>
        <dbReference type="Proteomes" id="UP000000628"/>
    </source>
</evidence>
<dbReference type="KEGG" id="jde:Jden_0675"/>
<gene>
    <name evidence="3" type="ordered locus">Jden_0675</name>
</gene>
<reference evidence="3 4" key="1">
    <citation type="journal article" date="2009" name="Stand. Genomic Sci.">
        <title>Complete genome sequence of Jonesia denitrificans type strain (Prevot 55134).</title>
        <authorList>
            <person name="Pukall R."/>
            <person name="Gehrich-Schroter G."/>
            <person name="Lapidus A."/>
            <person name="Nolan M."/>
            <person name="Glavina Del Rio T."/>
            <person name="Lucas S."/>
            <person name="Chen F."/>
            <person name="Tice H."/>
            <person name="Pitluck S."/>
            <person name="Cheng J.F."/>
            <person name="Copeland A."/>
            <person name="Saunders E."/>
            <person name="Brettin T."/>
            <person name="Detter J.C."/>
            <person name="Bruce D."/>
            <person name="Goodwin L."/>
            <person name="Pati A."/>
            <person name="Ivanova N."/>
            <person name="Mavromatis K."/>
            <person name="Ovchinnikova G."/>
            <person name="Chen A."/>
            <person name="Palaniappan K."/>
            <person name="Land M."/>
            <person name="Hauser L."/>
            <person name="Chang Y.J."/>
            <person name="Jeffries C.D."/>
            <person name="Chain P."/>
            <person name="Goker M."/>
            <person name="Bristow J."/>
            <person name="Eisen J.A."/>
            <person name="Markowitz V."/>
            <person name="Hugenholtz P."/>
            <person name="Kyrpides N.C."/>
            <person name="Klenk H.P."/>
            <person name="Han C."/>
        </authorList>
    </citation>
    <scope>NUCLEOTIDE SEQUENCE [LARGE SCALE GENOMIC DNA]</scope>
    <source>
        <strain evidence="4">ATCC 14870 / DSM 20603 / BCRC 15368 / CIP 55.134 / JCM 11481 / NBRC 15587 / NCTC 10816 / Prevot 55134</strain>
    </source>
</reference>